<feature type="region of interest" description="Disordered" evidence="7">
    <location>
        <begin position="585"/>
        <end position="795"/>
    </location>
</feature>
<dbReference type="Pfam" id="PF25432">
    <property type="entry name" value="FF_PRPF40A"/>
    <property type="match status" value="1"/>
</dbReference>
<feature type="chain" id="PRO_5040952426" description="Formin binding protein (FNB3)" evidence="8">
    <location>
        <begin position="22"/>
        <end position="795"/>
    </location>
</feature>
<dbReference type="GO" id="GO:0003723">
    <property type="term" value="F:RNA binding"/>
    <property type="evidence" value="ECO:0007669"/>
    <property type="project" value="TreeGrafter"/>
</dbReference>
<protein>
    <recommendedName>
        <fullName evidence="13">Formin binding protein (FNB3)</fullName>
    </recommendedName>
</protein>
<dbReference type="SUPFAM" id="SSF51045">
    <property type="entry name" value="WW domain"/>
    <property type="match status" value="2"/>
</dbReference>
<feature type="compositionally biased region" description="Basic and acidic residues" evidence="7">
    <location>
        <begin position="775"/>
        <end position="787"/>
    </location>
</feature>
<dbReference type="InterPro" id="IPR036517">
    <property type="entry name" value="FF_domain_sf"/>
</dbReference>
<feature type="domain" description="FF" evidence="10">
    <location>
        <begin position="242"/>
        <end position="298"/>
    </location>
</feature>
<dbReference type="Pfam" id="PF00397">
    <property type="entry name" value="WW"/>
    <property type="match status" value="2"/>
</dbReference>
<feature type="compositionally biased region" description="Basic and acidic residues" evidence="7">
    <location>
        <begin position="656"/>
        <end position="708"/>
    </location>
</feature>
<evidence type="ECO:0000259" key="10">
    <source>
        <dbReference type="PROSITE" id="PS51676"/>
    </source>
</evidence>
<dbReference type="PANTHER" id="PTHR11864">
    <property type="entry name" value="PRE-MRNA-PROCESSING PROTEIN PRP40"/>
    <property type="match status" value="1"/>
</dbReference>
<dbReference type="InterPro" id="IPR039726">
    <property type="entry name" value="Prp40-like"/>
</dbReference>
<dbReference type="FunFam" id="1.10.10.440:FF:000027">
    <property type="entry name" value="Formin binding protein (FNB3)"/>
    <property type="match status" value="1"/>
</dbReference>
<feature type="compositionally biased region" description="Basic and acidic residues" evidence="7">
    <location>
        <begin position="129"/>
        <end position="150"/>
    </location>
</feature>
<keyword evidence="4" id="KW-0508">mRNA splicing</keyword>
<evidence type="ECO:0000256" key="4">
    <source>
        <dbReference type="ARBA" id="ARBA00023187"/>
    </source>
</evidence>
<dbReference type="SMART" id="SM00456">
    <property type="entry name" value="WW"/>
    <property type="match status" value="2"/>
</dbReference>
<keyword evidence="12" id="KW-1185">Reference proteome</keyword>
<dbReference type="FunFam" id="1.10.10.440:FF:000034">
    <property type="entry name" value="Formin binding protein (FNB3)"/>
    <property type="match status" value="1"/>
</dbReference>
<dbReference type="Gene3D" id="2.20.70.10">
    <property type="match status" value="2"/>
</dbReference>
<dbReference type="FunFam" id="1.10.10.440:FF:000013">
    <property type="entry name" value="pre-mRNA-processing protein 40A isoform X1"/>
    <property type="match status" value="1"/>
</dbReference>
<dbReference type="AlphaFoldDB" id="A0A9W4K3L8"/>
<feature type="domain" description="WW" evidence="9">
    <location>
        <begin position="69"/>
        <end position="97"/>
    </location>
</feature>
<dbReference type="CDD" id="cd00201">
    <property type="entry name" value="WW"/>
    <property type="match status" value="2"/>
</dbReference>
<dbReference type="GO" id="GO:0045292">
    <property type="term" value="P:mRNA cis splicing, via spliceosome"/>
    <property type="evidence" value="ECO:0007669"/>
    <property type="project" value="InterPro"/>
</dbReference>
<evidence type="ECO:0000256" key="5">
    <source>
        <dbReference type="ARBA" id="ARBA00023242"/>
    </source>
</evidence>
<name>A0A9W4K3L8_9EURO</name>
<dbReference type="OrthoDB" id="187617at2759"/>
<feature type="domain" description="FF" evidence="10">
    <location>
        <begin position="173"/>
        <end position="230"/>
    </location>
</feature>
<dbReference type="SMART" id="SM00441">
    <property type="entry name" value="FF"/>
    <property type="match status" value="5"/>
</dbReference>
<evidence type="ECO:0008006" key="13">
    <source>
        <dbReference type="Google" id="ProtNLM"/>
    </source>
</evidence>
<evidence type="ECO:0000256" key="3">
    <source>
        <dbReference type="ARBA" id="ARBA00022737"/>
    </source>
</evidence>
<dbReference type="FunFam" id="1.10.10.440:FF:000032">
    <property type="entry name" value="Formin binding protein (FNB3)"/>
    <property type="match status" value="1"/>
</dbReference>
<keyword evidence="3" id="KW-0677">Repeat</keyword>
<evidence type="ECO:0000256" key="1">
    <source>
        <dbReference type="ARBA" id="ARBA00004123"/>
    </source>
</evidence>
<dbReference type="SUPFAM" id="SSF81698">
    <property type="entry name" value="FF domain"/>
    <property type="match status" value="5"/>
</dbReference>
<keyword evidence="5" id="KW-0539">Nucleus</keyword>
<accession>A0A9W4K3L8</accession>
<dbReference type="InterPro" id="IPR001202">
    <property type="entry name" value="WW_dom"/>
</dbReference>
<keyword evidence="6" id="KW-0175">Coiled coil</keyword>
<feature type="domain" description="FF" evidence="10">
    <location>
        <begin position="389"/>
        <end position="450"/>
    </location>
</feature>
<feature type="region of interest" description="Disordered" evidence="7">
    <location>
        <begin position="105"/>
        <end position="153"/>
    </location>
</feature>
<dbReference type="FunFam" id="1.10.10.440:FF:000033">
    <property type="entry name" value="Formin binding protein (FNB3)"/>
    <property type="match status" value="1"/>
</dbReference>
<keyword evidence="8" id="KW-0732">Signal</keyword>
<evidence type="ECO:0000256" key="8">
    <source>
        <dbReference type="SAM" id="SignalP"/>
    </source>
</evidence>
<evidence type="ECO:0000256" key="2">
    <source>
        <dbReference type="ARBA" id="ARBA00022664"/>
    </source>
</evidence>
<evidence type="ECO:0000313" key="11">
    <source>
        <dbReference type="EMBL" id="CAG8886406.1"/>
    </source>
</evidence>
<evidence type="ECO:0000256" key="6">
    <source>
        <dbReference type="SAM" id="Coils"/>
    </source>
</evidence>
<dbReference type="PANTHER" id="PTHR11864:SF0">
    <property type="entry name" value="PRP40 PRE-MRNA PROCESSING FACTOR 40 HOMOLOG A (YEAST)"/>
    <property type="match status" value="1"/>
</dbReference>
<dbReference type="EMBL" id="CAJVRC010000835">
    <property type="protein sequence ID" value="CAG8886406.1"/>
    <property type="molecule type" value="Genomic_DNA"/>
</dbReference>
<evidence type="ECO:0000256" key="7">
    <source>
        <dbReference type="SAM" id="MobiDB-lite"/>
    </source>
</evidence>
<organism evidence="11 12">
    <name type="scientific">Penicillium egyptiacum</name>
    <dbReference type="NCBI Taxonomy" id="1303716"/>
    <lineage>
        <taxon>Eukaryota</taxon>
        <taxon>Fungi</taxon>
        <taxon>Dikarya</taxon>
        <taxon>Ascomycota</taxon>
        <taxon>Pezizomycotina</taxon>
        <taxon>Eurotiomycetes</taxon>
        <taxon>Eurotiomycetidae</taxon>
        <taxon>Eurotiales</taxon>
        <taxon>Aspergillaceae</taxon>
        <taxon>Penicillium</taxon>
    </lineage>
</organism>
<dbReference type="PROSITE" id="PS01159">
    <property type="entry name" value="WW_DOMAIN_1"/>
    <property type="match status" value="2"/>
</dbReference>
<dbReference type="PROSITE" id="PS51676">
    <property type="entry name" value="FF"/>
    <property type="match status" value="4"/>
</dbReference>
<feature type="compositionally biased region" description="Basic and acidic residues" evidence="7">
    <location>
        <begin position="748"/>
        <end position="768"/>
    </location>
</feature>
<feature type="domain" description="FF" evidence="10">
    <location>
        <begin position="526"/>
        <end position="582"/>
    </location>
</feature>
<gene>
    <name evidence="11" type="ORF">PEGY_LOCUS858</name>
</gene>
<comment type="subcellular location">
    <subcellularLocation>
        <location evidence="1">Nucleus</location>
    </subcellularLocation>
</comment>
<feature type="compositionally biased region" description="Basic and acidic residues" evidence="7">
    <location>
        <begin position="585"/>
        <end position="647"/>
    </location>
</feature>
<dbReference type="GO" id="GO:0071004">
    <property type="term" value="C:U2-type prespliceosome"/>
    <property type="evidence" value="ECO:0007669"/>
    <property type="project" value="TreeGrafter"/>
</dbReference>
<dbReference type="PROSITE" id="PS50020">
    <property type="entry name" value="WW_DOMAIN_2"/>
    <property type="match status" value="2"/>
</dbReference>
<feature type="coiled-coil region" evidence="6">
    <location>
        <begin position="361"/>
        <end position="407"/>
    </location>
</feature>
<evidence type="ECO:0000313" key="12">
    <source>
        <dbReference type="Proteomes" id="UP001154252"/>
    </source>
</evidence>
<dbReference type="InterPro" id="IPR036020">
    <property type="entry name" value="WW_dom_sf"/>
</dbReference>
<comment type="caution">
    <text evidence="11">The sequence shown here is derived from an EMBL/GenBank/DDBJ whole genome shotgun (WGS) entry which is preliminary data.</text>
</comment>
<dbReference type="InterPro" id="IPR002713">
    <property type="entry name" value="FF_domain"/>
</dbReference>
<reference evidence="11" key="1">
    <citation type="submission" date="2021-07" db="EMBL/GenBank/DDBJ databases">
        <authorList>
            <person name="Branca A.L. A."/>
        </authorList>
    </citation>
    <scope>NUCLEOTIDE SEQUENCE</scope>
</reference>
<feature type="signal peptide" evidence="8">
    <location>
        <begin position="1"/>
        <end position="21"/>
    </location>
</feature>
<sequence length="795" mass="93309">MKLRFHFSLLVSSTPLAMDLSSNPGAALWQQAQNAEGRVYYYNIQTKATQWTKPQELMTPVELALANQPWKEHTTDAGRKYWYHAETKQSTWEMPEVYKDALAQAPAPQAPPAAPSFVAGGTSFSQPQQRDREDFDRGDRGDRGYGDRRGGYAPYEANGLVSAPEYKTMDPDYHSLEEAESAFMKLLKRHNVQPDWTWEDTMRATIKDPQYRALKDPRDRKAAFEKYVVEVRMQEKDRAKERFAKLRADFNTMLKRHPEIKYYSRWKTIRPIIEGETTFRSTNEESERRQLFEEYILELKKAHIEQESVTHRAAMDELMNILGSLNLEPYTRWSEAHAIIQSDSKFQGDDKFKTLSKSDILTAFQNHIKSLERAFNDARQQHKAARARKERKNREQFVALLKELRSQGKIKAGAKWMNICPIIKDDPRYHGILGQSGSTPLDLFWDMVEEEERALRGPRNDVLDVLDDKRYEVTTETTFDEFNSIMSADRRTSKIDPDILSLIFQRIQEKAIRRTEDEKHAADRQQRRAVDALRSRIKRLEPPVRVTDTWAEVQPRLEKYDEYKALESDELRESAFEKAIRRLKERDEDAEREREGHSQSRGSRRDYDRGDRDYRSGRGERRGHRTPEMDAYEADRRKAQADRERTYRKVSGISPSRDRRDERGDRDRYRSRDRDFDRSRARDPDRREDERERLYRTRGDPRGGRDELDYGGGTVGDTRSVASGDRRRRRDSDTESVASRSAKRYRRDSRERERSKGPRAPRRERSAIPEEENEDAKKDEKAIHSGSEEGEIEEE</sequence>
<dbReference type="Proteomes" id="UP001154252">
    <property type="component" value="Unassembled WGS sequence"/>
</dbReference>
<feature type="domain" description="WW" evidence="9">
    <location>
        <begin position="23"/>
        <end position="56"/>
    </location>
</feature>
<dbReference type="Gene3D" id="1.10.10.440">
    <property type="entry name" value="FF domain"/>
    <property type="match status" value="5"/>
</dbReference>
<proteinExistence type="predicted"/>
<evidence type="ECO:0000259" key="9">
    <source>
        <dbReference type="PROSITE" id="PS50020"/>
    </source>
</evidence>
<dbReference type="GO" id="GO:0005685">
    <property type="term" value="C:U1 snRNP"/>
    <property type="evidence" value="ECO:0007669"/>
    <property type="project" value="TreeGrafter"/>
</dbReference>
<dbReference type="Pfam" id="PF01846">
    <property type="entry name" value="FF"/>
    <property type="match status" value="3"/>
</dbReference>
<keyword evidence="2" id="KW-0507">mRNA processing</keyword>